<dbReference type="Pfam" id="PF05704">
    <property type="entry name" value="Caps_synth"/>
    <property type="match status" value="1"/>
</dbReference>
<protein>
    <recommendedName>
        <fullName evidence="2">Alpha 1,4-glycosyltransferase domain-containing protein</fullName>
    </recommendedName>
</protein>
<sequence>MIFYILIILFLVICFFKNDKEEYFNNKKPYLWVYWELKNGATKPPDYIELCFETIKKHGIKNFNVVFLDEKSVFNYLPSLRKDINELPIALKTDYIRVLLLEKYGGLWMDADIIMLKDFSDISKMLQNNTFDFIGFGCSGVKCNNGYGRPSNWLLGSVKNGKLISKCHELLDKKLNDYFSMPNKKEFNYFELGKLIIWDAYDIIMKENPKYKYYHVNSNLDGSRDKNNLWVAPDIIFEKEIEYENINNLLVVVLANSIYCSSDKKYNWFCGLSKDKILNGKYMVSKMFRKALR</sequence>
<dbReference type="EMBL" id="MN739695">
    <property type="protein sequence ID" value="QHT21553.1"/>
    <property type="molecule type" value="Genomic_DNA"/>
</dbReference>
<dbReference type="AlphaFoldDB" id="A0A6C0DZ22"/>
<accession>A0A6C0DZ22</accession>
<reference evidence="1" key="1">
    <citation type="journal article" date="2020" name="Nature">
        <title>Giant virus diversity and host interactions through global metagenomics.</title>
        <authorList>
            <person name="Schulz F."/>
            <person name="Roux S."/>
            <person name="Paez-Espino D."/>
            <person name="Jungbluth S."/>
            <person name="Walsh D.A."/>
            <person name="Denef V.J."/>
            <person name="McMahon K.D."/>
            <person name="Konstantinidis K.T."/>
            <person name="Eloe-Fadrosh E.A."/>
            <person name="Kyrpides N.C."/>
            <person name="Woyke T."/>
        </authorList>
    </citation>
    <scope>NUCLEOTIDE SEQUENCE</scope>
    <source>
        <strain evidence="1">GVMAG-M-3300023179-103</strain>
    </source>
</reference>
<dbReference type="SUPFAM" id="SSF53448">
    <property type="entry name" value="Nucleotide-diphospho-sugar transferases"/>
    <property type="match status" value="1"/>
</dbReference>
<organism evidence="1">
    <name type="scientific">viral metagenome</name>
    <dbReference type="NCBI Taxonomy" id="1070528"/>
    <lineage>
        <taxon>unclassified sequences</taxon>
        <taxon>metagenomes</taxon>
        <taxon>organismal metagenomes</taxon>
    </lineage>
</organism>
<evidence type="ECO:0008006" key="2">
    <source>
        <dbReference type="Google" id="ProtNLM"/>
    </source>
</evidence>
<dbReference type="Gene3D" id="3.90.550.20">
    <property type="match status" value="1"/>
</dbReference>
<dbReference type="InterPro" id="IPR008441">
    <property type="entry name" value="AfumC-like_glycosyl_Trfase"/>
</dbReference>
<evidence type="ECO:0000313" key="1">
    <source>
        <dbReference type="EMBL" id="QHT21553.1"/>
    </source>
</evidence>
<proteinExistence type="predicted"/>
<dbReference type="InterPro" id="IPR029044">
    <property type="entry name" value="Nucleotide-diphossugar_trans"/>
</dbReference>
<dbReference type="GO" id="GO:0016757">
    <property type="term" value="F:glycosyltransferase activity"/>
    <property type="evidence" value="ECO:0007669"/>
    <property type="project" value="InterPro"/>
</dbReference>
<name>A0A6C0DZ22_9ZZZZ</name>